<reference evidence="7 8" key="1">
    <citation type="submission" date="2019-03" db="EMBL/GenBank/DDBJ databases">
        <title>Genomics of glacier-inhabiting Cryobacterium strains.</title>
        <authorList>
            <person name="Liu Q."/>
            <person name="Xin Y.-H."/>
        </authorList>
    </citation>
    <scope>NUCLEOTIDE SEQUENCE [LARGE SCALE GENOMIC DNA]</scope>
    <source>
        <strain evidence="7 8">HLT2-23</strain>
    </source>
</reference>
<feature type="transmembrane region" description="Helical" evidence="5">
    <location>
        <begin position="66"/>
        <end position="90"/>
    </location>
</feature>
<dbReference type="GO" id="GO:0005886">
    <property type="term" value="C:plasma membrane"/>
    <property type="evidence" value="ECO:0007669"/>
    <property type="project" value="UniProtKB-SubCell"/>
</dbReference>
<feature type="transmembrane region" description="Helical" evidence="5">
    <location>
        <begin position="308"/>
        <end position="328"/>
    </location>
</feature>
<dbReference type="InterPro" id="IPR020846">
    <property type="entry name" value="MFS_dom"/>
</dbReference>
<evidence type="ECO:0000313" key="8">
    <source>
        <dbReference type="Proteomes" id="UP000298173"/>
    </source>
</evidence>
<dbReference type="AlphaFoldDB" id="A0A4R8USK8"/>
<dbReference type="Pfam" id="PF07690">
    <property type="entry name" value="MFS_1"/>
    <property type="match status" value="1"/>
</dbReference>
<feature type="transmembrane region" description="Helical" evidence="5">
    <location>
        <begin position="281"/>
        <end position="302"/>
    </location>
</feature>
<comment type="caution">
    <text evidence="7">The sequence shown here is derived from an EMBL/GenBank/DDBJ whole genome shotgun (WGS) entry which is preliminary data.</text>
</comment>
<dbReference type="Proteomes" id="UP000298173">
    <property type="component" value="Unassembled WGS sequence"/>
</dbReference>
<keyword evidence="4 5" id="KW-0472">Membrane</keyword>
<dbReference type="Gene3D" id="1.20.1250.20">
    <property type="entry name" value="MFS general substrate transporter like domains"/>
    <property type="match status" value="1"/>
</dbReference>
<protein>
    <submittedName>
        <fullName evidence="7">MFS transporter</fullName>
    </submittedName>
</protein>
<comment type="subcellular location">
    <subcellularLocation>
        <location evidence="1">Cell membrane</location>
        <topology evidence="1">Multi-pass membrane protein</topology>
    </subcellularLocation>
</comment>
<dbReference type="SUPFAM" id="SSF103473">
    <property type="entry name" value="MFS general substrate transporter"/>
    <property type="match status" value="1"/>
</dbReference>
<dbReference type="PANTHER" id="PTHR23534:SF1">
    <property type="entry name" value="MAJOR FACILITATOR SUPERFAMILY PROTEIN"/>
    <property type="match status" value="1"/>
</dbReference>
<keyword evidence="3 5" id="KW-1133">Transmembrane helix</keyword>
<name>A0A4R8USK8_9MICO</name>
<evidence type="ECO:0000256" key="5">
    <source>
        <dbReference type="SAM" id="Phobius"/>
    </source>
</evidence>
<dbReference type="PANTHER" id="PTHR23534">
    <property type="entry name" value="MFS PERMEASE"/>
    <property type="match status" value="1"/>
</dbReference>
<dbReference type="GO" id="GO:0022857">
    <property type="term" value="F:transmembrane transporter activity"/>
    <property type="evidence" value="ECO:0007669"/>
    <property type="project" value="InterPro"/>
</dbReference>
<feature type="transmembrane region" description="Helical" evidence="5">
    <location>
        <begin position="409"/>
        <end position="427"/>
    </location>
</feature>
<feature type="transmembrane region" description="Helical" evidence="5">
    <location>
        <begin position="130"/>
        <end position="150"/>
    </location>
</feature>
<dbReference type="OrthoDB" id="9776171at2"/>
<gene>
    <name evidence="7" type="ORF">E3O06_12805</name>
</gene>
<evidence type="ECO:0000259" key="6">
    <source>
        <dbReference type="PROSITE" id="PS50850"/>
    </source>
</evidence>
<feature type="transmembrane region" description="Helical" evidence="5">
    <location>
        <begin position="433"/>
        <end position="451"/>
    </location>
</feature>
<feature type="transmembrane region" description="Helical" evidence="5">
    <location>
        <begin position="373"/>
        <end position="397"/>
    </location>
</feature>
<feature type="transmembrane region" description="Helical" evidence="5">
    <location>
        <begin position="156"/>
        <end position="177"/>
    </location>
</feature>
<feature type="transmembrane region" description="Helical" evidence="5">
    <location>
        <begin position="189"/>
        <end position="208"/>
    </location>
</feature>
<dbReference type="EMBL" id="SOEY01000028">
    <property type="protein sequence ID" value="TFB71240.1"/>
    <property type="molecule type" value="Genomic_DNA"/>
</dbReference>
<organism evidence="7 8">
    <name type="scientific">Cryobacterium glaciale</name>
    <dbReference type="NCBI Taxonomy" id="1259145"/>
    <lineage>
        <taxon>Bacteria</taxon>
        <taxon>Bacillati</taxon>
        <taxon>Actinomycetota</taxon>
        <taxon>Actinomycetes</taxon>
        <taxon>Micrococcales</taxon>
        <taxon>Microbacteriaceae</taxon>
        <taxon>Cryobacterium</taxon>
    </lineage>
</organism>
<sequence>MGYSAQRQVRSPERSLECFQALATGRGAGPSGPQLRGTIVNEDTTHAEAAAPHTEHTDLQKRVVRVLITGQILGGIGMGATLSLGALLAAELSGSSAWSGMAATMSTLGAAVVAVPLARLAQAHGRRVSLATGSLVAGAGAVLAITSVSIDNFVLLLAALMLLGAGSATNLQARFAATDLATSRFRARDLSIVVWSTTIGAVLGPNLFGPGEALGAALGLPAMTGAFAFSLAATVAAAVVYALGLRPDPLLTALAARSGSAGIRRASGGLAILRGNAAARYAVVVIALSHATMVALMSMAPVHLRDHGATLTIVGLTISLHVAGMYALSPVFGALSDKVGRLPVILGGQSMLLVALTVAWLSDGSQGTMTLSLIILGLGWSASVVAGSALVSEAVEIEDRSSLQGFSDLSMNAAGALGGAIAGPILALAGYSGLGLAAMALVAVVVTWSVLRLRDAHA</sequence>
<feature type="transmembrane region" description="Helical" evidence="5">
    <location>
        <begin position="340"/>
        <end position="361"/>
    </location>
</feature>
<feature type="transmembrane region" description="Helical" evidence="5">
    <location>
        <begin position="96"/>
        <end position="118"/>
    </location>
</feature>
<evidence type="ECO:0000256" key="2">
    <source>
        <dbReference type="ARBA" id="ARBA00022692"/>
    </source>
</evidence>
<dbReference type="InterPro" id="IPR036259">
    <property type="entry name" value="MFS_trans_sf"/>
</dbReference>
<feature type="domain" description="Major facilitator superfamily (MFS) profile" evidence="6">
    <location>
        <begin position="63"/>
        <end position="455"/>
    </location>
</feature>
<feature type="transmembrane region" description="Helical" evidence="5">
    <location>
        <begin position="220"/>
        <end position="243"/>
    </location>
</feature>
<keyword evidence="2 5" id="KW-0812">Transmembrane</keyword>
<evidence type="ECO:0000256" key="3">
    <source>
        <dbReference type="ARBA" id="ARBA00022989"/>
    </source>
</evidence>
<proteinExistence type="predicted"/>
<evidence type="ECO:0000256" key="4">
    <source>
        <dbReference type="ARBA" id="ARBA00023136"/>
    </source>
</evidence>
<dbReference type="PROSITE" id="PS50850">
    <property type="entry name" value="MFS"/>
    <property type="match status" value="1"/>
</dbReference>
<evidence type="ECO:0000313" key="7">
    <source>
        <dbReference type="EMBL" id="TFB71240.1"/>
    </source>
</evidence>
<accession>A0A4R8USK8</accession>
<evidence type="ECO:0000256" key="1">
    <source>
        <dbReference type="ARBA" id="ARBA00004651"/>
    </source>
</evidence>
<keyword evidence="8" id="KW-1185">Reference proteome</keyword>
<dbReference type="InterPro" id="IPR011701">
    <property type="entry name" value="MFS"/>
</dbReference>